<gene>
    <name evidence="6" type="ORF">F8A88_15500</name>
</gene>
<dbReference type="Proteomes" id="UP000438699">
    <property type="component" value="Unassembled WGS sequence"/>
</dbReference>
<dbReference type="EC" id="6.3.3.2" evidence="5"/>
<dbReference type="SUPFAM" id="SSF100950">
    <property type="entry name" value="NagB/RpiA/CoA transferase-like"/>
    <property type="match status" value="1"/>
</dbReference>
<dbReference type="AlphaFoldDB" id="A0A6N6MY03"/>
<evidence type="ECO:0000256" key="2">
    <source>
        <dbReference type="ARBA" id="ARBA00022741"/>
    </source>
</evidence>
<keyword evidence="5" id="KW-0460">Magnesium</keyword>
<feature type="binding site" evidence="4">
    <location>
        <begin position="5"/>
        <end position="9"/>
    </location>
    <ligand>
        <name>ATP</name>
        <dbReference type="ChEBI" id="CHEBI:30616"/>
    </ligand>
</feature>
<dbReference type="Pfam" id="PF01812">
    <property type="entry name" value="5-FTHF_cyc-lig"/>
    <property type="match status" value="1"/>
</dbReference>
<dbReference type="GO" id="GO:0009396">
    <property type="term" value="P:folic acid-containing compound biosynthetic process"/>
    <property type="evidence" value="ECO:0007669"/>
    <property type="project" value="TreeGrafter"/>
</dbReference>
<reference evidence="6 7" key="1">
    <citation type="journal article" date="2017" name="Int. J. Syst. Evol. Microbiol.">
        <title>Desulfovibrio senegalensis sp. nov., a mesophilic sulfate reducer isolated from marine sediment.</title>
        <authorList>
            <person name="Thioye A."/>
            <person name="Gam Z.B.A."/>
            <person name="Mbengue M."/>
            <person name="Cayol J.L."/>
            <person name="Joseph-Bartoli M."/>
            <person name="Toure-Kane C."/>
            <person name="Labat M."/>
        </authorList>
    </citation>
    <scope>NUCLEOTIDE SEQUENCE [LARGE SCALE GENOMIC DNA]</scope>
    <source>
        <strain evidence="6 7">DSM 101509</strain>
    </source>
</reference>
<feature type="binding site" evidence="4">
    <location>
        <begin position="136"/>
        <end position="144"/>
    </location>
    <ligand>
        <name>ATP</name>
        <dbReference type="ChEBI" id="CHEBI:30616"/>
    </ligand>
</feature>
<comment type="similarity">
    <text evidence="1 5">Belongs to the 5-formyltetrahydrofolate cyclo-ligase family.</text>
</comment>
<dbReference type="InterPro" id="IPR037171">
    <property type="entry name" value="NagB/RpiA_transferase-like"/>
</dbReference>
<keyword evidence="5" id="KW-0479">Metal-binding</keyword>
<dbReference type="GO" id="GO:0035999">
    <property type="term" value="P:tetrahydrofolate interconversion"/>
    <property type="evidence" value="ECO:0007669"/>
    <property type="project" value="TreeGrafter"/>
</dbReference>
<dbReference type="EMBL" id="WAIE01000012">
    <property type="protein sequence ID" value="KAB1437246.1"/>
    <property type="molecule type" value="Genomic_DNA"/>
</dbReference>
<dbReference type="GO" id="GO:0046872">
    <property type="term" value="F:metal ion binding"/>
    <property type="evidence" value="ECO:0007669"/>
    <property type="project" value="UniProtKB-KW"/>
</dbReference>
<keyword evidence="7" id="KW-1185">Reference proteome</keyword>
<accession>A0A6N6MY03</accession>
<evidence type="ECO:0000313" key="6">
    <source>
        <dbReference type="EMBL" id="KAB1437246.1"/>
    </source>
</evidence>
<keyword evidence="6" id="KW-0436">Ligase</keyword>
<keyword evidence="2 4" id="KW-0547">Nucleotide-binding</keyword>
<keyword evidence="3 4" id="KW-0067">ATP-binding</keyword>
<dbReference type="PANTHER" id="PTHR23407:SF1">
    <property type="entry name" value="5-FORMYLTETRAHYDROFOLATE CYCLO-LIGASE"/>
    <property type="match status" value="1"/>
</dbReference>
<dbReference type="OrthoDB" id="9801938at2"/>
<name>A0A6N6MY03_9BACT</name>
<organism evidence="6 7">
    <name type="scientific">Pseudodesulfovibrio senegalensis</name>
    <dbReference type="NCBI Taxonomy" id="1721087"/>
    <lineage>
        <taxon>Bacteria</taxon>
        <taxon>Pseudomonadati</taxon>
        <taxon>Thermodesulfobacteriota</taxon>
        <taxon>Desulfovibrionia</taxon>
        <taxon>Desulfovibrionales</taxon>
        <taxon>Desulfovibrionaceae</taxon>
    </lineage>
</organism>
<evidence type="ECO:0000256" key="3">
    <source>
        <dbReference type="ARBA" id="ARBA00022840"/>
    </source>
</evidence>
<dbReference type="Gene3D" id="3.40.50.10420">
    <property type="entry name" value="NagB/RpiA/CoA transferase-like"/>
    <property type="match status" value="1"/>
</dbReference>
<comment type="caution">
    <text evidence="6">The sequence shown here is derived from an EMBL/GenBank/DDBJ whole genome shotgun (WGS) entry which is preliminary data.</text>
</comment>
<evidence type="ECO:0000256" key="4">
    <source>
        <dbReference type="PIRSR" id="PIRSR006806-1"/>
    </source>
</evidence>
<protein>
    <recommendedName>
        <fullName evidence="5">5-formyltetrahydrofolate cyclo-ligase</fullName>
        <ecNumber evidence="5">6.3.3.2</ecNumber>
    </recommendedName>
</protein>
<proteinExistence type="inferred from homology"/>
<evidence type="ECO:0000256" key="5">
    <source>
        <dbReference type="RuleBase" id="RU361279"/>
    </source>
</evidence>
<sequence length="192" mass="21542">MSDTKETLRTSLLARRSALAPEDVRAASVAVAHAIRALPEWKNAREVLLYWPVRNEVDTRSLMVELWQRGATVLLPRCRRNHPGVMDIACVNGEHDLRPGMYSIMEPHQDRCPALEDFQPDLALIPGVGFDAAGYRLGFGGGYYDRLLAEPGMGDTLCIGLCHEFQRVKKLPVETWDKPVNLICSEKSICRI</sequence>
<dbReference type="GO" id="GO:0005524">
    <property type="term" value="F:ATP binding"/>
    <property type="evidence" value="ECO:0007669"/>
    <property type="project" value="UniProtKB-KW"/>
</dbReference>
<dbReference type="PIRSF" id="PIRSF006806">
    <property type="entry name" value="FTHF_cligase"/>
    <property type="match status" value="1"/>
</dbReference>
<dbReference type="InterPro" id="IPR002698">
    <property type="entry name" value="FTHF_cligase"/>
</dbReference>
<dbReference type="RefSeq" id="WP_151152096.1">
    <property type="nucleotide sequence ID" value="NZ_WAIE01000012.1"/>
</dbReference>
<feature type="binding site" evidence="4">
    <location>
        <position position="56"/>
    </location>
    <ligand>
        <name>substrate</name>
    </ligand>
</feature>
<comment type="catalytic activity">
    <reaction evidence="5">
        <text>(6S)-5-formyl-5,6,7,8-tetrahydrofolate + ATP = (6R)-5,10-methenyltetrahydrofolate + ADP + phosphate</text>
        <dbReference type="Rhea" id="RHEA:10488"/>
        <dbReference type="ChEBI" id="CHEBI:30616"/>
        <dbReference type="ChEBI" id="CHEBI:43474"/>
        <dbReference type="ChEBI" id="CHEBI:57455"/>
        <dbReference type="ChEBI" id="CHEBI:57457"/>
        <dbReference type="ChEBI" id="CHEBI:456216"/>
        <dbReference type="EC" id="6.3.3.2"/>
    </reaction>
</comment>
<evidence type="ECO:0000313" key="7">
    <source>
        <dbReference type="Proteomes" id="UP000438699"/>
    </source>
</evidence>
<comment type="cofactor">
    <cofactor evidence="5">
        <name>Mg(2+)</name>
        <dbReference type="ChEBI" id="CHEBI:18420"/>
    </cofactor>
</comment>
<dbReference type="GO" id="GO:0030272">
    <property type="term" value="F:5-formyltetrahydrofolate cyclo-ligase activity"/>
    <property type="evidence" value="ECO:0007669"/>
    <property type="project" value="UniProtKB-EC"/>
</dbReference>
<dbReference type="NCBIfam" id="TIGR02727">
    <property type="entry name" value="MTHFS_bact"/>
    <property type="match status" value="1"/>
</dbReference>
<dbReference type="PANTHER" id="PTHR23407">
    <property type="entry name" value="ATPASE INHIBITOR/5-FORMYLTETRAHYDROFOLATE CYCLO-LIGASE"/>
    <property type="match status" value="1"/>
</dbReference>
<dbReference type="InterPro" id="IPR024185">
    <property type="entry name" value="FTHF_cligase-like_sf"/>
</dbReference>
<evidence type="ECO:0000256" key="1">
    <source>
        <dbReference type="ARBA" id="ARBA00010638"/>
    </source>
</evidence>